<protein>
    <recommendedName>
        <fullName evidence="2">Ankyrin repeat protein</fullName>
    </recommendedName>
</protein>
<dbReference type="EMBL" id="MK500411">
    <property type="protein sequence ID" value="QBK89267.1"/>
    <property type="molecule type" value="Genomic_DNA"/>
</dbReference>
<accession>A0A4D5XEU7</accession>
<reference evidence="1" key="1">
    <citation type="journal article" date="2019" name="MBio">
        <title>Virus Genomes from Deep Sea Sediments Expand the Ocean Megavirome and Support Independent Origins of Viral Gigantism.</title>
        <authorList>
            <person name="Backstrom D."/>
            <person name="Yutin N."/>
            <person name="Jorgensen S.L."/>
            <person name="Dharamshi J."/>
            <person name="Homa F."/>
            <person name="Zaremba-Niedwiedzka K."/>
            <person name="Spang A."/>
            <person name="Wolf Y.I."/>
            <person name="Koonin E.V."/>
            <person name="Ettema T.J."/>
        </authorList>
    </citation>
    <scope>NUCLEOTIDE SEQUENCE</scope>
</reference>
<organism evidence="1">
    <name type="scientific">Mimivirus LCMiAC02</name>
    <dbReference type="NCBI Taxonomy" id="2506609"/>
    <lineage>
        <taxon>Viruses</taxon>
        <taxon>Varidnaviria</taxon>
        <taxon>Bamfordvirae</taxon>
        <taxon>Nucleocytoviricota</taxon>
        <taxon>Megaviricetes</taxon>
        <taxon>Imitervirales</taxon>
        <taxon>Mimiviridae</taxon>
        <taxon>Klosneuvirinae</taxon>
    </lineage>
</organism>
<gene>
    <name evidence="1" type="ORF">LCMiAC02_03620</name>
</gene>
<proteinExistence type="predicted"/>
<sequence>MSKIMNKIETDLIFYMDHNQCQHYQQHYTGSKDNHCNIICYKIYNLHQAGCKFSNKLINRFMDYVFSKKKLRYKYKGEYLYCIVNSNRISYDVGIVGIYEIINIFMIYKPLDDLYLKELLENNNLYFNHTWIYNKCFNKLITVYPKYKFSENIVNCMITEVMYSKVYECNKKYLFDIIINNTDYTTKMLLLLCDCSQKYIIDKTEAIISNINKKSYKIKLEHEHLYKACKFLPRSKPLVQSIISKSQELCSVQPGACHGKGINIDDKCLEIVCKYGDHICLEYILDSKIYIKKNHFQQVVSSKHYYDYVDLNRHEEIGDMDINIGDYQWKLNKLQILLEYGYELDHDDVIFSINNKFIIPDIEKYGIKPDKEILEAFYNNRLDPTYNFDCVSKSMLDIRKLCRVSKALAKIKRFVNKHNIVPDYKCMEYACSHKNNTKVIQMLIEKGGTINIKCIRNCASFTYSNTLSTIIDKFEEKYIAEKNKYKKYIEELEKQIK</sequence>
<evidence type="ECO:0000313" key="1">
    <source>
        <dbReference type="EMBL" id="QBK89267.1"/>
    </source>
</evidence>
<evidence type="ECO:0008006" key="2">
    <source>
        <dbReference type="Google" id="ProtNLM"/>
    </source>
</evidence>
<name>A0A4D5XEU7_9VIRU</name>